<evidence type="ECO:0000313" key="3">
    <source>
        <dbReference type="EMBL" id="MBB4043946.1"/>
    </source>
</evidence>
<dbReference type="RefSeq" id="WP_044160533.1">
    <property type="nucleotide sequence ID" value="NZ_JACIER010000006.1"/>
</dbReference>
<feature type="domain" description="IPT/TIG" evidence="2">
    <location>
        <begin position="47"/>
        <end position="130"/>
    </location>
</feature>
<dbReference type="SUPFAM" id="SSF63825">
    <property type="entry name" value="YWTD domain"/>
    <property type="match status" value="1"/>
</dbReference>
<evidence type="ECO:0000313" key="4">
    <source>
        <dbReference type="Proteomes" id="UP000560658"/>
    </source>
</evidence>
<dbReference type="Pfam" id="PF01833">
    <property type="entry name" value="TIG"/>
    <property type="match status" value="1"/>
</dbReference>
<dbReference type="SUPFAM" id="SSF81296">
    <property type="entry name" value="E set domains"/>
    <property type="match status" value="1"/>
</dbReference>
<dbReference type="InterPro" id="IPR014756">
    <property type="entry name" value="Ig_E-set"/>
</dbReference>
<dbReference type="Gene3D" id="2.120.10.30">
    <property type="entry name" value="TolB, C-terminal domain"/>
    <property type="match status" value="1"/>
</dbReference>
<dbReference type="InterPro" id="IPR011042">
    <property type="entry name" value="6-blade_b-propeller_TolB-like"/>
</dbReference>
<sequence length="465" mass="52503">MKKSNYWKSEHGYLYSVVLVLIIFCFAGCKDNDEAENVFDPGKPVLIKDFLPKKGGFGSNLILYGDNFGNNPSNIKVTIGGKSATIVTVKNNSLYCIVPSRAYDGDIHVSIYDNQGEEIAYAEAEGTFEYEKKWLVTTLIGKRYEVPTDEVEKEGPFNDCGCFKKMTWFSFDPKSNFDRMYITTHDCPPNRLVDFTNEYVSYFKTSGLSRPSIISWTADTNGDMIISDDIGTANKTGNWLFSRESGFTTSTGLTQAQSVTGAMVHPITGELYYAVYYNQDVWRYDFKTKELTSPFRHLRTKETIRMVVHPTGKYAYLIQNYYSGAGRYIARADYDEVNKTYTTPYIVCGSDNTSGYADGVGDKALLSRPAQGAFVKNPDYMGEEDEYDFYFCDQDNHAIRILTPQGRVSTFAGRGNNGTSGYADGELRTEARFDSPIALAYDEKRQCFYVGDNNNKVIRKIAREE</sequence>
<keyword evidence="1" id="KW-1133">Transmembrane helix</keyword>
<keyword evidence="1" id="KW-0812">Transmembrane</keyword>
<accession>A0A840CX92</accession>
<comment type="caution">
    <text evidence="3">The sequence shown here is derived from an EMBL/GenBank/DDBJ whole genome shotgun (WGS) entry which is preliminary data.</text>
</comment>
<protein>
    <recommendedName>
        <fullName evidence="2">IPT/TIG domain-containing protein</fullName>
    </recommendedName>
</protein>
<dbReference type="CDD" id="cd00603">
    <property type="entry name" value="IPT_PCSR"/>
    <property type="match status" value="1"/>
</dbReference>
<dbReference type="InterPro" id="IPR002909">
    <property type="entry name" value="IPT_dom"/>
</dbReference>
<proteinExistence type="predicted"/>
<reference evidence="3" key="1">
    <citation type="submission" date="2020-08" db="EMBL/GenBank/DDBJ databases">
        <title>Genomic Encyclopedia of Type Strains, Phase IV (KMG-IV): sequencing the most valuable type-strain genomes for metagenomic binning, comparative biology and taxonomic classification.</title>
        <authorList>
            <person name="Goeker M."/>
        </authorList>
    </citation>
    <scope>NUCLEOTIDE SEQUENCE [LARGE SCALE GENOMIC DNA]</scope>
    <source>
        <strain evidence="3">DSM 105720</strain>
    </source>
</reference>
<organism evidence="3 4">
    <name type="scientific">Bacteroides reticulotermitis</name>
    <dbReference type="NCBI Taxonomy" id="1133319"/>
    <lineage>
        <taxon>Bacteria</taxon>
        <taxon>Pseudomonadati</taxon>
        <taxon>Bacteroidota</taxon>
        <taxon>Bacteroidia</taxon>
        <taxon>Bacteroidales</taxon>
        <taxon>Bacteroidaceae</taxon>
        <taxon>Bacteroides</taxon>
    </lineage>
</organism>
<dbReference type="Gene3D" id="2.60.40.10">
    <property type="entry name" value="Immunoglobulins"/>
    <property type="match status" value="1"/>
</dbReference>
<name>A0A840CX92_9BACE</name>
<dbReference type="PANTHER" id="PTHR13833">
    <property type="match status" value="1"/>
</dbReference>
<keyword evidence="1" id="KW-0472">Membrane</keyword>
<keyword evidence="4" id="KW-1185">Reference proteome</keyword>
<feature type="transmembrane region" description="Helical" evidence="1">
    <location>
        <begin position="12"/>
        <end position="29"/>
    </location>
</feature>
<dbReference type="PANTHER" id="PTHR13833:SF71">
    <property type="entry name" value="NHL DOMAIN-CONTAINING PROTEIN"/>
    <property type="match status" value="1"/>
</dbReference>
<evidence type="ECO:0000259" key="2">
    <source>
        <dbReference type="Pfam" id="PF01833"/>
    </source>
</evidence>
<dbReference type="Proteomes" id="UP000560658">
    <property type="component" value="Unassembled WGS sequence"/>
</dbReference>
<dbReference type="InterPro" id="IPR013783">
    <property type="entry name" value="Ig-like_fold"/>
</dbReference>
<dbReference type="EMBL" id="JACIER010000006">
    <property type="protein sequence ID" value="MBB4043946.1"/>
    <property type="molecule type" value="Genomic_DNA"/>
</dbReference>
<dbReference type="AlphaFoldDB" id="A0A840CX92"/>
<evidence type="ECO:0000256" key="1">
    <source>
        <dbReference type="SAM" id="Phobius"/>
    </source>
</evidence>
<gene>
    <name evidence="3" type="ORF">GGR06_001735</name>
</gene>